<keyword evidence="2" id="KW-1185">Reference proteome</keyword>
<name>A0ABS4CFA6_9ENTE</name>
<accession>A0ABS4CFA6</accession>
<dbReference type="RefSeq" id="WP_209555697.1">
    <property type="nucleotide sequence ID" value="NZ_JAEDXU010000001.1"/>
</dbReference>
<proteinExistence type="predicted"/>
<comment type="caution">
    <text evidence="1">The sequence shown here is derived from an EMBL/GenBank/DDBJ whole genome shotgun (WGS) entry which is preliminary data.</text>
</comment>
<dbReference type="Proteomes" id="UP000673375">
    <property type="component" value="Unassembled WGS sequence"/>
</dbReference>
<sequence length="141" mass="16299">MKEKDTDKLLHSLKKAEDFKTALSETKPYAINPEVSTYLNEWLLRKQLTKGKVLKRAEITETTGYQYFDGKRNPPREKLIALAIGLELTLDEMNNLLKKSGVAQLYPKHQWDAVVIYGIIQQLSIAEIDELLYEENLKTFL</sequence>
<dbReference type="SUPFAM" id="SSF47413">
    <property type="entry name" value="lambda repressor-like DNA-binding domains"/>
    <property type="match status" value="1"/>
</dbReference>
<dbReference type="InterPro" id="IPR010982">
    <property type="entry name" value="Lambda_DNA-bd_dom_sf"/>
</dbReference>
<organism evidence="1 2">
    <name type="scientific">Enterococcus larvae</name>
    <dbReference type="NCBI Taxonomy" id="2794352"/>
    <lineage>
        <taxon>Bacteria</taxon>
        <taxon>Bacillati</taxon>
        <taxon>Bacillota</taxon>
        <taxon>Bacilli</taxon>
        <taxon>Lactobacillales</taxon>
        <taxon>Enterococcaceae</taxon>
        <taxon>Enterococcus</taxon>
    </lineage>
</organism>
<reference evidence="1 2" key="1">
    <citation type="submission" date="2020-12" db="EMBL/GenBank/DDBJ databases">
        <title>Vagococcus allomyrinae sp. nov. and Enterococcus lavae sp. nov., isolated from the larvae of Allomyrina dichotoma.</title>
        <authorList>
            <person name="Lee S.D."/>
        </authorList>
    </citation>
    <scope>NUCLEOTIDE SEQUENCE [LARGE SCALE GENOMIC DNA]</scope>
    <source>
        <strain evidence="1 2">BWM-S5</strain>
    </source>
</reference>
<gene>
    <name evidence="1" type="ORF">I6N96_01325</name>
</gene>
<evidence type="ECO:0000313" key="1">
    <source>
        <dbReference type="EMBL" id="MBP1044903.1"/>
    </source>
</evidence>
<protein>
    <submittedName>
        <fullName evidence="1">Helix-turn-helix transcriptional regulator</fullName>
    </submittedName>
</protein>
<dbReference type="EMBL" id="JAEDXU010000001">
    <property type="protein sequence ID" value="MBP1044903.1"/>
    <property type="molecule type" value="Genomic_DNA"/>
</dbReference>
<evidence type="ECO:0000313" key="2">
    <source>
        <dbReference type="Proteomes" id="UP000673375"/>
    </source>
</evidence>